<gene>
    <name evidence="2" type="ORF">C5167_022032</name>
</gene>
<feature type="compositionally biased region" description="Acidic residues" evidence="1">
    <location>
        <begin position="345"/>
        <end position="380"/>
    </location>
</feature>
<feature type="compositionally biased region" description="Low complexity" evidence="1">
    <location>
        <begin position="42"/>
        <end position="69"/>
    </location>
</feature>
<feature type="compositionally biased region" description="Basic and acidic residues" evidence="1">
    <location>
        <begin position="389"/>
        <end position="411"/>
    </location>
</feature>
<dbReference type="OMA" id="CEWNNEL"/>
<feature type="compositionally biased region" description="Basic residues" evidence="1">
    <location>
        <begin position="113"/>
        <end position="126"/>
    </location>
</feature>
<dbReference type="AlphaFoldDB" id="A0A4Y7JHP6"/>
<feature type="compositionally biased region" description="Basic and acidic residues" evidence="1">
    <location>
        <begin position="614"/>
        <end position="647"/>
    </location>
</feature>
<evidence type="ECO:0000313" key="3">
    <source>
        <dbReference type="Proteomes" id="UP000316621"/>
    </source>
</evidence>
<feature type="region of interest" description="Disordered" evidence="1">
    <location>
        <begin position="603"/>
        <end position="703"/>
    </location>
</feature>
<feature type="compositionally biased region" description="Basic and acidic residues" evidence="1">
    <location>
        <begin position="451"/>
        <end position="487"/>
    </location>
</feature>
<sequence length="775" mass="87780">MESENRSTSYRRRRSGSELFICFTSRNSSSVKVCSKSAQSPGRNSGKFSNSSSSSLSCSLSRRLRSNGSIKGSPMFPTGSQKKKGSSSETTTAAAEPSSPKVTCIGQVRVKTKKQGQKFRKKKSKRRDVSFRKTDDGSFHSQPLQQQQQQQECLPHRSQRWVHLPLSICDALRAFGAEFSCLLPCKPSCLTRRMKKRRQPSGTERNTSSCRQIFEKWVMTSLHESEHQNRDNHNNNNNNNETELVVSRREDGIRRERREEMVGEIEIHISEEKRVSICNEEEEEEEEEEEGRVSICVPPRNALLLMRCRSEPLRMSALANHFWESPVKDKKEEEDLQPNKQVLVAEEDDVSDSDSDSDEEEVEDGEEDKDSDDDEVEDETEVKLQLINPKEDKLLKNEESTEISLEEHHEEENQDNAEEIVVKKIEEDVNESGYSAVEPLKGEEEEEKEEEHEILKVEENEEEPRLQMPEEKELVVELKEERIESRRPSTSSRRASFSSCTRSIHEAEEVEEVKEREQIPEAEPVKVVDFEEKVNNATEDKATKPRTSVEKRGTMKINNRKNSEEEELPDCLLLMMCEPKLSMEVSKETWVCSTDFIRYRPERRVVQNNGGGGGDHDHSKKRNSTDSKGRHSLDSKTRLSTDSKSRLSTDSNPGNGRPPLHSKHQKPPTPPRRSISKPTPPPSVAKSTKPAPPPAKLKPPVEVSATPSAMATVIEQKLVNAVAYEPLVLTRCNSEPMRSSAKLAPEACFWKNMKLEPHTQGPPNLGVGAATGIGF</sequence>
<feature type="compositionally biased region" description="Basic and acidic residues" evidence="1">
    <location>
        <begin position="503"/>
        <end position="519"/>
    </location>
</feature>
<organism evidence="2 3">
    <name type="scientific">Papaver somniferum</name>
    <name type="common">Opium poppy</name>
    <dbReference type="NCBI Taxonomy" id="3469"/>
    <lineage>
        <taxon>Eukaryota</taxon>
        <taxon>Viridiplantae</taxon>
        <taxon>Streptophyta</taxon>
        <taxon>Embryophyta</taxon>
        <taxon>Tracheophyta</taxon>
        <taxon>Spermatophyta</taxon>
        <taxon>Magnoliopsida</taxon>
        <taxon>Ranunculales</taxon>
        <taxon>Papaveraceae</taxon>
        <taxon>Papaveroideae</taxon>
        <taxon>Papaver</taxon>
    </lineage>
</organism>
<dbReference type="Proteomes" id="UP000316621">
    <property type="component" value="Chromosome 5"/>
</dbReference>
<dbReference type="PANTHER" id="PTHR33448">
    <property type="entry name" value="CHLOROPLAST PROTEIN HCF243-RELATED"/>
    <property type="match status" value="1"/>
</dbReference>
<reference evidence="2 3" key="1">
    <citation type="journal article" date="2018" name="Science">
        <title>The opium poppy genome and morphinan production.</title>
        <authorList>
            <person name="Guo L."/>
            <person name="Winzer T."/>
            <person name="Yang X."/>
            <person name="Li Y."/>
            <person name="Ning Z."/>
            <person name="He Z."/>
            <person name="Teodor R."/>
            <person name="Lu Y."/>
            <person name="Bowser T.A."/>
            <person name="Graham I.A."/>
            <person name="Ye K."/>
        </authorList>
    </citation>
    <scope>NUCLEOTIDE SEQUENCE [LARGE SCALE GENOMIC DNA]</scope>
    <source>
        <strain evidence="3">cv. HN1</strain>
        <tissue evidence="2">Leaves</tissue>
    </source>
</reference>
<keyword evidence="3" id="KW-1185">Reference proteome</keyword>
<accession>A0A4Y7JHP6</accession>
<dbReference type="EMBL" id="CM010719">
    <property type="protein sequence ID" value="RZC60277.1"/>
    <property type="molecule type" value="Genomic_DNA"/>
</dbReference>
<feature type="compositionally biased region" description="Basic and acidic residues" evidence="1">
    <location>
        <begin position="127"/>
        <end position="138"/>
    </location>
</feature>
<feature type="region of interest" description="Disordered" evidence="1">
    <location>
        <begin position="225"/>
        <end position="248"/>
    </location>
</feature>
<dbReference type="Gramene" id="RZC60277">
    <property type="protein sequence ID" value="RZC60277"/>
    <property type="gene ID" value="C5167_022032"/>
</dbReference>
<protein>
    <submittedName>
        <fullName evidence="2">Uncharacterized protein</fullName>
    </submittedName>
</protein>
<evidence type="ECO:0000256" key="1">
    <source>
        <dbReference type="SAM" id="MobiDB-lite"/>
    </source>
</evidence>
<feature type="compositionally biased region" description="Polar residues" evidence="1">
    <location>
        <begin position="28"/>
        <end position="41"/>
    </location>
</feature>
<name>A0A4Y7JHP6_PAPSO</name>
<evidence type="ECO:0000313" key="2">
    <source>
        <dbReference type="EMBL" id="RZC60277.1"/>
    </source>
</evidence>
<dbReference type="OrthoDB" id="1934890at2759"/>
<feature type="region of interest" description="Disordered" evidence="1">
    <location>
        <begin position="328"/>
        <end position="519"/>
    </location>
</feature>
<feature type="compositionally biased region" description="Basic and acidic residues" evidence="1">
    <location>
        <begin position="536"/>
        <end position="553"/>
    </location>
</feature>
<dbReference type="PANTHER" id="PTHR33448:SF4">
    <property type="entry name" value="CHLOROPLAST PROTEIN HCF243"/>
    <property type="match status" value="1"/>
</dbReference>
<feature type="region of interest" description="Disordered" evidence="1">
    <location>
        <begin position="28"/>
        <end position="101"/>
    </location>
</feature>
<proteinExistence type="predicted"/>
<feature type="region of interest" description="Disordered" evidence="1">
    <location>
        <begin position="113"/>
        <end position="152"/>
    </location>
</feature>
<feature type="compositionally biased region" description="Low complexity" evidence="1">
    <location>
        <begin position="488"/>
        <end position="502"/>
    </location>
</feature>
<feature type="region of interest" description="Disordered" evidence="1">
    <location>
        <begin position="536"/>
        <end position="566"/>
    </location>
</feature>